<name>A0A1I0L447_9BACT</name>
<keyword evidence="2" id="KW-1185">Reference proteome</keyword>
<evidence type="ECO:0000313" key="2">
    <source>
        <dbReference type="Proteomes" id="UP000199181"/>
    </source>
</evidence>
<proteinExistence type="predicted"/>
<gene>
    <name evidence="1" type="ORF">SAMN05443639_11915</name>
</gene>
<protein>
    <submittedName>
        <fullName evidence="1">Uncharacterized protein</fullName>
    </submittedName>
</protein>
<dbReference type="AlphaFoldDB" id="A0A1I0L447"/>
<reference evidence="2" key="1">
    <citation type="submission" date="2016-10" db="EMBL/GenBank/DDBJ databases">
        <authorList>
            <person name="Varghese N."/>
            <person name="Submissions S."/>
        </authorList>
    </citation>
    <scope>NUCLEOTIDE SEQUENCE [LARGE SCALE GENOMIC DNA]</scope>
    <source>
        <strain evidence="2">DSM 16858</strain>
    </source>
</reference>
<dbReference type="EMBL" id="FOIJ01000019">
    <property type="protein sequence ID" value="SEU34203.1"/>
    <property type="molecule type" value="Genomic_DNA"/>
</dbReference>
<dbReference type="RefSeq" id="WP_093525151.1">
    <property type="nucleotide sequence ID" value="NZ_FOIJ01000019.1"/>
</dbReference>
<dbReference type="Proteomes" id="UP000199181">
    <property type="component" value="Unassembled WGS sequence"/>
</dbReference>
<organism evidence="1 2">
    <name type="scientific">Stigmatella erecta</name>
    <dbReference type="NCBI Taxonomy" id="83460"/>
    <lineage>
        <taxon>Bacteria</taxon>
        <taxon>Pseudomonadati</taxon>
        <taxon>Myxococcota</taxon>
        <taxon>Myxococcia</taxon>
        <taxon>Myxococcales</taxon>
        <taxon>Cystobacterineae</taxon>
        <taxon>Archangiaceae</taxon>
        <taxon>Stigmatella</taxon>
    </lineage>
</organism>
<evidence type="ECO:0000313" key="1">
    <source>
        <dbReference type="EMBL" id="SEU34203.1"/>
    </source>
</evidence>
<sequence>MQIQLLQLAMLAKKLVENYEARGYATVSVEDMDLYWVVQPPEWTELHHEPALSTGSLKEDWEALQRVLDGQMPTAVDFDRLAAVLRAVSERLAR</sequence>
<accession>A0A1I0L447</accession>